<dbReference type="OrthoDB" id="9763654at2"/>
<dbReference type="InterPro" id="IPR005372">
    <property type="entry name" value="UPF0182"/>
</dbReference>
<keyword evidence="3 5" id="KW-1133">Transmembrane helix</keyword>
<sequence>MKLGDFWPFGGGKWIEGEGSNYDLPDLERMGREALRPRGRRALLLLGLLLLLSLLALPWFLTELWWFRSLDLQGVFLRRVLLKVLGFCLGTLVSLPFLWASLGSMPPRRRLMLALLPAALVGREGASLWLKLPVALAFEPLGVRDPLFGLDAGFYVFVLPALRGLVGLGWRTWFMGGILSLLRLRDRGISPQGLLALRGLSGALPILLAARMWLDLLGMVGFPGRVVYGASFAQARVALPISILNIALLLAMGVWIMAGRMSLRGLKLSAVALLALFAARGGLPPLVDQLVVRPNEFQLERPYIESHIRMTRRGYGIDSARTVQTDPTPHVTGEELRRGMGDVRLWDYEPLLRTYKQLQEIRSYYEFIQVDVDRYNLRGEQRQVMLSVRELDHRKLRSQTWVNRHLEFTHGYGLVMNLVNQVQPGGLPNLIVRDIPPASDLISISVPQVYFGEMDYPYALVRTKVKEFDYPSGDSNVRSTYQGSGGVPVGSPLRRLAFALRLKDLEILFTSALTNESRILFNRNINAMVGRIAPFLLFDSDPYPVVHRGRIVWMMDGYVASSRFPYSRPVTARIGGREMRVNYLRNSVKVTVDAYDGTVRFYAMDDPSIVPYRRIFPGLFSDISEMPRDLRDHLRYPKDLFEVQAYAMGLYHMEDPNTFYNREDLWQVSSEEARRPTGPNYVTVDLGEGAGREFVLMLPFMPAGRSNMVGWMAARCDRDRYGQLLVYKYPKRSLLFGPTQVEALIDQNPEISAQLSLWSQRGSDVFRGDLLVLPMGRSILYVQPIYLKAETGELPELKRVVLSSGGDVAWGETLEEAADRLLGPAKTKAPEPPAGPSGGEGDLSQLVERALGALERGREALKDYDFAAYGRAMAELEEVMRTMRERMAGGDVP</sequence>
<dbReference type="PATRIC" id="fig|525903.6.peg.1690"/>
<dbReference type="Pfam" id="PF03699">
    <property type="entry name" value="UPF0182"/>
    <property type="match status" value="1"/>
</dbReference>
<proteinExistence type="inferred from homology"/>
<dbReference type="GO" id="GO:0005886">
    <property type="term" value="C:plasma membrane"/>
    <property type="evidence" value="ECO:0007669"/>
    <property type="project" value="UniProtKB-SubCell"/>
</dbReference>
<dbReference type="GO" id="GO:0005576">
    <property type="term" value="C:extracellular region"/>
    <property type="evidence" value="ECO:0007669"/>
    <property type="project" value="TreeGrafter"/>
</dbReference>
<evidence type="ECO:0000256" key="1">
    <source>
        <dbReference type="ARBA" id="ARBA00022475"/>
    </source>
</evidence>
<dbReference type="HOGENOM" id="CLU_007733_0_0_0"/>
<feature type="transmembrane region" description="Helical" evidence="5">
    <location>
        <begin position="152"/>
        <end position="174"/>
    </location>
</feature>
<evidence type="ECO:0000256" key="3">
    <source>
        <dbReference type="ARBA" id="ARBA00022989"/>
    </source>
</evidence>
<dbReference type="STRING" id="525903.Taci_1700"/>
<dbReference type="PANTHER" id="PTHR39344:SF1">
    <property type="entry name" value="UPF0182 PROTEIN SLL1060"/>
    <property type="match status" value="1"/>
</dbReference>
<dbReference type="EnsemblBacteria" id="ACZ19914">
    <property type="protein sequence ID" value="ACZ19914"/>
    <property type="gene ID" value="Taci_1700"/>
</dbReference>
<evidence type="ECO:0000256" key="2">
    <source>
        <dbReference type="ARBA" id="ARBA00022692"/>
    </source>
</evidence>
<comment type="similarity">
    <text evidence="5">Belongs to the UPF0182 family.</text>
</comment>
<protein>
    <recommendedName>
        <fullName evidence="5">UPF0182 protein Taci_1700</fullName>
    </recommendedName>
</protein>
<feature type="transmembrane region" description="Helical" evidence="5">
    <location>
        <begin position="80"/>
        <end position="99"/>
    </location>
</feature>
<dbReference type="KEGG" id="tai:Taci_1700"/>
<evidence type="ECO:0000313" key="7">
    <source>
        <dbReference type="EMBL" id="ACZ19914.1"/>
    </source>
</evidence>
<organism evidence="7 8">
    <name type="scientific">Thermanaerovibrio acidaminovorans (strain ATCC 49978 / DSM 6589 / Su883)</name>
    <name type="common">Selenomonas acidaminovorans</name>
    <dbReference type="NCBI Taxonomy" id="525903"/>
    <lineage>
        <taxon>Bacteria</taxon>
        <taxon>Thermotogati</taxon>
        <taxon>Synergistota</taxon>
        <taxon>Synergistia</taxon>
        <taxon>Synergistales</taxon>
        <taxon>Synergistaceae</taxon>
        <taxon>Thermanaerovibrio</taxon>
    </lineage>
</organism>
<feature type="transmembrane region" description="Helical" evidence="5">
    <location>
        <begin position="234"/>
        <end position="256"/>
    </location>
</feature>
<feature type="region of interest" description="Disordered" evidence="6">
    <location>
        <begin position="824"/>
        <end position="843"/>
    </location>
</feature>
<comment type="caution">
    <text evidence="5">Lacks conserved residue(s) required for the propagation of feature annotation.</text>
</comment>
<dbReference type="PANTHER" id="PTHR39344">
    <property type="entry name" value="UPF0182 PROTEIN SLL1060"/>
    <property type="match status" value="1"/>
</dbReference>
<dbReference type="HAMAP" id="MF_01600">
    <property type="entry name" value="UPF0182"/>
    <property type="match status" value="1"/>
</dbReference>
<name>D1B7C3_THEAS</name>
<feature type="transmembrane region" description="Helical" evidence="5">
    <location>
        <begin position="268"/>
        <end position="287"/>
    </location>
</feature>
<keyword evidence="2 5" id="KW-0812">Transmembrane</keyword>
<comment type="subcellular location">
    <subcellularLocation>
        <location evidence="5">Cell membrane</location>
        <topology evidence="5">Multi-pass membrane protein</topology>
    </subcellularLocation>
</comment>
<evidence type="ECO:0000313" key="8">
    <source>
        <dbReference type="Proteomes" id="UP000002030"/>
    </source>
</evidence>
<dbReference type="Proteomes" id="UP000002030">
    <property type="component" value="Chromosome"/>
</dbReference>
<dbReference type="EMBL" id="CP001818">
    <property type="protein sequence ID" value="ACZ19914.1"/>
    <property type="molecule type" value="Genomic_DNA"/>
</dbReference>
<keyword evidence="8" id="KW-1185">Reference proteome</keyword>
<keyword evidence="1 5" id="KW-1003">Cell membrane</keyword>
<reference evidence="7 8" key="1">
    <citation type="journal article" date="2009" name="Stand. Genomic Sci.">
        <title>Complete genome sequence of Thermanaerovibrio acidaminovorans type strain (Su883).</title>
        <authorList>
            <person name="Chovatia M."/>
            <person name="Sikorski J."/>
            <person name="Schroder M."/>
            <person name="Lapidus A."/>
            <person name="Nolan M."/>
            <person name="Tice H."/>
            <person name="Glavina Del Rio T."/>
            <person name="Copeland A."/>
            <person name="Cheng J.F."/>
            <person name="Lucas S."/>
            <person name="Chen F."/>
            <person name="Bruce D."/>
            <person name="Goodwin L."/>
            <person name="Pitluck S."/>
            <person name="Ivanova N."/>
            <person name="Mavromatis K."/>
            <person name="Ovchinnikova G."/>
            <person name="Pati A."/>
            <person name="Chen A."/>
            <person name="Palaniappan K."/>
            <person name="Land M."/>
            <person name="Hauser L."/>
            <person name="Chang Y.J."/>
            <person name="Jeffries C.D."/>
            <person name="Chain P."/>
            <person name="Saunders E."/>
            <person name="Detter J.C."/>
            <person name="Brettin T."/>
            <person name="Rohde M."/>
            <person name="Goker M."/>
            <person name="Spring S."/>
            <person name="Bristow J."/>
            <person name="Markowitz V."/>
            <person name="Hugenholtz P."/>
            <person name="Kyrpides N.C."/>
            <person name="Klenk H.P."/>
            <person name="Eisen J.A."/>
        </authorList>
    </citation>
    <scope>NUCLEOTIDE SEQUENCE [LARGE SCALE GENOMIC DNA]</scope>
    <source>
        <strain evidence="8">ATCC 49978 / DSM 6589 / Su883</strain>
    </source>
</reference>
<evidence type="ECO:0000256" key="4">
    <source>
        <dbReference type="ARBA" id="ARBA00023136"/>
    </source>
</evidence>
<dbReference type="eggNOG" id="COG1615">
    <property type="taxonomic scope" value="Bacteria"/>
</dbReference>
<gene>
    <name evidence="7" type="ordered locus">Taci_1700</name>
</gene>
<keyword evidence="4 5" id="KW-0472">Membrane</keyword>
<feature type="transmembrane region" description="Helical" evidence="5">
    <location>
        <begin position="42"/>
        <end position="60"/>
    </location>
</feature>
<accession>D1B7C3</accession>
<evidence type="ECO:0000256" key="5">
    <source>
        <dbReference type="HAMAP-Rule" id="MF_01600"/>
    </source>
</evidence>
<dbReference type="AlphaFoldDB" id="D1B7C3"/>
<feature type="transmembrane region" description="Helical" evidence="5">
    <location>
        <begin position="195"/>
        <end position="214"/>
    </location>
</feature>
<evidence type="ECO:0000256" key="6">
    <source>
        <dbReference type="SAM" id="MobiDB-lite"/>
    </source>
</evidence>